<sequence>MNSKTNTTCKKDGNHPHMSQRSIKICKPPCSMVRSEAKEKENLSISCQISQNDFCKNEEYYKYQDNTGDMGMPCLSFNGSMDLEVATVRLSFISCDSCICLYHDYLPSVSSCSETMLPYYNDRPNSVHYYLSEAVNWEEFTWPLEINDNYLATFQMPNVLDSNAHDANQSGCLIEDTESHCYIKFSDVILLGTKETTSIIVEETTGAANYHDDEGFQLEQICDSLCFDLIFHQASPCPENAYMDCTQLDTNTVCFFDLETSLPINCELSETSDTALPALVSQETVTTKNVTLVLDLDETLVHSSKKQCDDADFIFQMYKDKPSNVYVRTRPFLREFLEKISEMFEIIIFTASRRVYAEKLLDILDPHNKLFSRRLYRDSCSWIDNRCAKDLRILGVDLAKVAIIDNTPDMFRLQVNNGIPIKSWFDDPTDSALISLMPFLEKLVDVDDVRPIIAEKYGAKN</sequence>
<organism evidence="7 8">
    <name type="scientific">Cajanus cajan</name>
    <name type="common">Pigeon pea</name>
    <name type="synonym">Cajanus indicus</name>
    <dbReference type="NCBI Taxonomy" id="3821"/>
    <lineage>
        <taxon>Eukaryota</taxon>
        <taxon>Viridiplantae</taxon>
        <taxon>Streptophyta</taxon>
        <taxon>Embryophyta</taxon>
        <taxon>Tracheophyta</taxon>
        <taxon>Spermatophyta</taxon>
        <taxon>Magnoliopsida</taxon>
        <taxon>eudicotyledons</taxon>
        <taxon>Gunneridae</taxon>
        <taxon>Pentapetalae</taxon>
        <taxon>rosids</taxon>
        <taxon>fabids</taxon>
        <taxon>Fabales</taxon>
        <taxon>Fabaceae</taxon>
        <taxon>Papilionoideae</taxon>
        <taxon>50 kb inversion clade</taxon>
        <taxon>NPAAA clade</taxon>
        <taxon>indigoferoid/millettioid clade</taxon>
        <taxon>Phaseoleae</taxon>
        <taxon>Cajanus</taxon>
    </lineage>
</organism>
<dbReference type="STRING" id="3821.A0A151SY12"/>
<evidence type="ECO:0000256" key="3">
    <source>
        <dbReference type="ARBA" id="ARBA00037324"/>
    </source>
</evidence>
<dbReference type="PROSITE" id="PS50969">
    <property type="entry name" value="FCP1"/>
    <property type="match status" value="1"/>
</dbReference>
<dbReference type="Gene3D" id="3.40.50.1000">
    <property type="entry name" value="HAD superfamily/HAD-like"/>
    <property type="match status" value="1"/>
</dbReference>
<dbReference type="GO" id="GO:0005634">
    <property type="term" value="C:nucleus"/>
    <property type="evidence" value="ECO:0007669"/>
    <property type="project" value="UniProtKB-ARBA"/>
</dbReference>
<protein>
    <submittedName>
        <fullName evidence="7">CTD small phosphatase-like protein 2-B</fullName>
        <ecNumber evidence="7">3.1.3.-</ecNumber>
        <ecNumber evidence="7">3.1.3.16</ecNumber>
    </submittedName>
</protein>
<proteinExistence type="inferred from homology"/>
<dbReference type="InterPro" id="IPR004274">
    <property type="entry name" value="FCP1_dom"/>
</dbReference>
<evidence type="ECO:0000256" key="2">
    <source>
        <dbReference type="ARBA" id="ARBA00022912"/>
    </source>
</evidence>
<dbReference type="GO" id="GO:0004722">
    <property type="term" value="F:protein serine/threonine phosphatase activity"/>
    <property type="evidence" value="ECO:0007669"/>
    <property type="project" value="UniProtKB-EC"/>
</dbReference>
<dbReference type="SUPFAM" id="SSF56784">
    <property type="entry name" value="HAD-like"/>
    <property type="match status" value="1"/>
</dbReference>
<dbReference type="FunFam" id="3.40.50.1000:FF:000015">
    <property type="entry name" value="CTD small phosphatase-like protein 2"/>
    <property type="match status" value="1"/>
</dbReference>
<dbReference type="AlphaFoldDB" id="A0A151SY12"/>
<accession>A0A151SY12</accession>
<evidence type="ECO:0000313" key="7">
    <source>
        <dbReference type="EMBL" id="KYP59685.1"/>
    </source>
</evidence>
<keyword evidence="8" id="KW-1185">Reference proteome</keyword>
<evidence type="ECO:0000256" key="1">
    <source>
        <dbReference type="ARBA" id="ARBA00022801"/>
    </source>
</evidence>
<evidence type="ECO:0000256" key="4">
    <source>
        <dbReference type="ARBA" id="ARBA00038355"/>
    </source>
</evidence>
<keyword evidence="2" id="KW-0904">Protein phosphatase</keyword>
<dbReference type="EC" id="3.1.3.-" evidence="7"/>
<dbReference type="InterPro" id="IPR050365">
    <property type="entry name" value="TIM50"/>
</dbReference>
<dbReference type="InterPro" id="IPR036412">
    <property type="entry name" value="HAD-like_sf"/>
</dbReference>
<dbReference type="CDD" id="cd07521">
    <property type="entry name" value="HAD_FCP1-like"/>
    <property type="match status" value="1"/>
</dbReference>
<dbReference type="Gramene" id="C.cajan_14691.t">
    <property type="protein sequence ID" value="C.cajan_14691.t"/>
    <property type="gene ID" value="C.cajan_14691"/>
</dbReference>
<feature type="domain" description="FCP1 homology" evidence="6">
    <location>
        <begin position="285"/>
        <end position="443"/>
    </location>
</feature>
<keyword evidence="1 7" id="KW-0378">Hydrolase</keyword>
<reference evidence="7 8" key="1">
    <citation type="journal article" date="2012" name="Nat. Biotechnol.">
        <title>Draft genome sequence of pigeonpea (Cajanus cajan), an orphan legume crop of resource-poor farmers.</title>
        <authorList>
            <person name="Varshney R.K."/>
            <person name="Chen W."/>
            <person name="Li Y."/>
            <person name="Bharti A.K."/>
            <person name="Saxena R.K."/>
            <person name="Schlueter J.A."/>
            <person name="Donoghue M.T."/>
            <person name="Azam S."/>
            <person name="Fan G."/>
            <person name="Whaley A.M."/>
            <person name="Farmer A.D."/>
            <person name="Sheridan J."/>
            <person name="Iwata A."/>
            <person name="Tuteja R."/>
            <person name="Penmetsa R.V."/>
            <person name="Wu W."/>
            <person name="Upadhyaya H.D."/>
            <person name="Yang S.P."/>
            <person name="Shah T."/>
            <person name="Saxena K.B."/>
            <person name="Michael T."/>
            <person name="McCombie W.R."/>
            <person name="Yang B."/>
            <person name="Zhang G."/>
            <person name="Yang H."/>
            <person name="Wang J."/>
            <person name="Spillane C."/>
            <person name="Cook D.R."/>
            <person name="May G.D."/>
            <person name="Xu X."/>
            <person name="Jackson S.A."/>
        </authorList>
    </citation>
    <scope>NUCLEOTIDE SEQUENCE [LARGE SCALE GENOMIC DNA]</scope>
    <source>
        <strain evidence="8">cv. Asha</strain>
    </source>
</reference>
<name>A0A151SY12_CAJCA</name>
<dbReference type="Pfam" id="PF03031">
    <property type="entry name" value="NIF"/>
    <property type="match status" value="1"/>
</dbReference>
<comment type="similarity">
    <text evidence="4">Belongs to the CTDSPL2 family.</text>
</comment>
<feature type="region of interest" description="Disordered" evidence="5">
    <location>
        <begin position="1"/>
        <end position="20"/>
    </location>
</feature>
<dbReference type="InterPro" id="IPR023214">
    <property type="entry name" value="HAD_sf"/>
</dbReference>
<dbReference type="SMART" id="SM00577">
    <property type="entry name" value="CPDc"/>
    <property type="match status" value="1"/>
</dbReference>
<dbReference type="PANTHER" id="PTHR12210">
    <property type="entry name" value="DULLARD PROTEIN PHOSPHATASE"/>
    <property type="match status" value="1"/>
</dbReference>
<dbReference type="EMBL" id="CM003612">
    <property type="protein sequence ID" value="KYP59685.1"/>
    <property type="molecule type" value="Genomic_DNA"/>
</dbReference>
<dbReference type="Proteomes" id="UP000075243">
    <property type="component" value="Chromosome 10"/>
</dbReference>
<gene>
    <name evidence="7" type="ORF">KK1_015122</name>
</gene>
<evidence type="ECO:0000256" key="5">
    <source>
        <dbReference type="SAM" id="MobiDB-lite"/>
    </source>
</evidence>
<dbReference type="EC" id="3.1.3.16" evidence="7"/>
<comment type="function">
    <text evidence="3">Probable phosphatase.</text>
</comment>
<evidence type="ECO:0000259" key="6">
    <source>
        <dbReference type="PROSITE" id="PS50969"/>
    </source>
</evidence>
<dbReference type="NCBIfam" id="TIGR02251">
    <property type="entry name" value="HIF-SF_euk"/>
    <property type="match status" value="1"/>
</dbReference>
<evidence type="ECO:0000313" key="8">
    <source>
        <dbReference type="Proteomes" id="UP000075243"/>
    </source>
</evidence>
<dbReference type="InterPro" id="IPR011948">
    <property type="entry name" value="Dullard_phosphatase"/>
</dbReference>